<protein>
    <submittedName>
        <fullName evidence="1">Uncharacterized protein</fullName>
    </submittedName>
</protein>
<evidence type="ECO:0000313" key="1">
    <source>
        <dbReference type="EMBL" id="MCL6684031.1"/>
    </source>
</evidence>
<reference evidence="1" key="1">
    <citation type="submission" date="2022-05" db="EMBL/GenBank/DDBJ databases">
        <authorList>
            <person name="Jo J.-H."/>
            <person name="Im W.-T."/>
        </authorList>
    </citation>
    <scope>NUCLEOTIDE SEQUENCE</scope>
    <source>
        <strain evidence="1">SE158</strain>
    </source>
</reference>
<name>A0ABT0RN03_9SPHN</name>
<proteinExistence type="predicted"/>
<evidence type="ECO:0000313" key="2">
    <source>
        <dbReference type="Proteomes" id="UP001165363"/>
    </source>
</evidence>
<sequence>MTKPGKRIAIVCGTCGSDAVSRDAWADWDTGKQEWVLGAVFDYGHCHKCDCEASLLEVELKQAVTE</sequence>
<dbReference type="RefSeq" id="WP_249848271.1">
    <property type="nucleotide sequence ID" value="NZ_JAMGBD010000001.1"/>
</dbReference>
<organism evidence="1 2">
    <name type="scientific">Sphingomonas alba</name>
    <dbReference type="NCBI Taxonomy" id="2908208"/>
    <lineage>
        <taxon>Bacteria</taxon>
        <taxon>Pseudomonadati</taxon>
        <taxon>Pseudomonadota</taxon>
        <taxon>Alphaproteobacteria</taxon>
        <taxon>Sphingomonadales</taxon>
        <taxon>Sphingomonadaceae</taxon>
        <taxon>Sphingomonas</taxon>
    </lineage>
</organism>
<dbReference type="Proteomes" id="UP001165363">
    <property type="component" value="Unassembled WGS sequence"/>
</dbReference>
<accession>A0ABT0RN03</accession>
<comment type="caution">
    <text evidence="1">The sequence shown here is derived from an EMBL/GenBank/DDBJ whole genome shotgun (WGS) entry which is preliminary data.</text>
</comment>
<gene>
    <name evidence="1" type="ORF">LZ536_08990</name>
</gene>
<dbReference type="EMBL" id="JAMGBD010000001">
    <property type="protein sequence ID" value="MCL6684031.1"/>
    <property type="molecule type" value="Genomic_DNA"/>
</dbReference>
<keyword evidence="2" id="KW-1185">Reference proteome</keyword>